<evidence type="ECO:0000313" key="9">
    <source>
        <dbReference type="Proteomes" id="UP001194632"/>
    </source>
</evidence>
<evidence type="ECO:0000256" key="2">
    <source>
        <dbReference type="ARBA" id="ARBA00039575"/>
    </source>
</evidence>
<reference evidence="8" key="3">
    <citation type="submission" date="2020-03" db="EMBL/GenBank/DDBJ databases">
        <title>SpeciesPrimer: A bioinformatics pipeline dedicated to the design of qPCR primers for the quantification of bacterial species.</title>
        <authorList>
            <person name="Dreier M."/>
            <person name="Berthoud H."/>
            <person name="Shani N."/>
            <person name="Wechsler D."/>
            <person name="Junier P."/>
        </authorList>
    </citation>
    <scope>NUCLEOTIDE SEQUENCE [LARGE SCALE GENOMIC DNA]</scope>
    <source>
        <strain evidence="8">FAM13073</strain>
    </source>
</reference>
<dbReference type="Proteomes" id="UP001194632">
    <property type="component" value="Unassembled WGS sequence"/>
</dbReference>
<evidence type="ECO:0000256" key="1">
    <source>
        <dbReference type="ARBA" id="ARBA00005721"/>
    </source>
</evidence>
<protein>
    <recommendedName>
        <fullName evidence="2">Stress response regulator gls24 homolog</fullName>
    </recommendedName>
</protein>
<evidence type="ECO:0000313" key="10">
    <source>
        <dbReference type="Proteomes" id="UP001214131"/>
    </source>
</evidence>
<accession>A0A8G0ZHI5</accession>
<name>A0A0R2HAX4_PEDPE</name>
<dbReference type="InterPro" id="IPR005531">
    <property type="entry name" value="Asp23"/>
</dbReference>
<reference evidence="4 8" key="1">
    <citation type="submission" date="2019-10" db="EMBL/GenBank/DDBJ databases">
        <authorList>
            <person name="Irmler S."/>
            <person name="Berthoud H."/>
            <person name="Roetschi A."/>
            <person name="Arias E."/>
            <person name="Shani N."/>
            <person name="Wuethrich D."/>
            <person name="Bruggmann R."/>
        </authorList>
    </citation>
    <scope>NUCLEOTIDE SEQUENCE [LARGE SCALE GENOMIC DNA]</scope>
    <source>
        <strain evidence="4 8">FAM13073</strain>
    </source>
</reference>
<comment type="similarity">
    <text evidence="1">Belongs to the asp23 family.</text>
</comment>
<dbReference type="EMBL" id="CP118739">
    <property type="protein sequence ID" value="WEA56651.1"/>
    <property type="molecule type" value="Genomic_DNA"/>
</dbReference>
<dbReference type="EMBL" id="JADOFV010000002">
    <property type="protein sequence ID" value="MBF7126909.1"/>
    <property type="molecule type" value="Genomic_DNA"/>
</dbReference>
<sequence>MDNPRIAQASLTFDEGVIEKIAGLASRKVDGILSFDGGLFDSLTDKLRSKVDPTQGITAEVGEKQVALEMNATVEYGYDIREIFTQVCDVVSEEVERLTGLKVVELDFHVNNVLSKKQWKEQNNRKPNSDLEPKPEAK</sequence>
<dbReference type="Proteomes" id="UP000472573">
    <property type="component" value="Unassembled WGS sequence"/>
</dbReference>
<evidence type="ECO:0000313" key="4">
    <source>
        <dbReference type="EMBL" id="KAF0414122.1"/>
    </source>
</evidence>
<dbReference type="RefSeq" id="WP_002832904.1">
    <property type="nucleotide sequence ID" value="NZ_BEWQ01000001.1"/>
</dbReference>
<accession>A0A0R2HAX4</accession>
<dbReference type="Proteomes" id="UP000743107">
    <property type="component" value="Unassembled WGS sequence"/>
</dbReference>
<keyword evidence="8" id="KW-1185">Reference proteome</keyword>
<proteinExistence type="inferred from homology"/>
<gene>
    <name evidence="4" type="ORF">GBO79_04455</name>
    <name evidence="5" type="ORF">ITQ90_00605</name>
    <name evidence="6" type="ORF">ITQ97_03620</name>
    <name evidence="7" type="ORF">PWB86_05470</name>
</gene>
<dbReference type="OMA" id="THFEREV"/>
<reference evidence="5" key="4">
    <citation type="submission" date="2020-11" db="EMBL/GenBank/DDBJ databases">
        <title>Antibiotic susceptibility profiles of Pediococcus pentosaceus from various origins and their implications for the safety assessment of strains with food-technology applications.</title>
        <authorList>
            <person name="Shani N."/>
            <person name="Oberhaensli S."/>
            <person name="Arias E."/>
        </authorList>
    </citation>
    <scope>NUCLEOTIDE SEQUENCE</scope>
    <source>
        <strain evidence="6">FAM 19164</strain>
        <strain evidence="5">FAM 24207</strain>
    </source>
</reference>
<dbReference type="AlphaFoldDB" id="A0A0R2HAX4"/>
<evidence type="ECO:0000313" key="5">
    <source>
        <dbReference type="EMBL" id="MBF7114055.1"/>
    </source>
</evidence>
<dbReference type="EMBL" id="WENB01000002">
    <property type="protein sequence ID" value="KAF0414122.1"/>
    <property type="molecule type" value="Genomic_DNA"/>
</dbReference>
<evidence type="ECO:0000313" key="6">
    <source>
        <dbReference type="EMBL" id="MBF7126909.1"/>
    </source>
</evidence>
<dbReference type="PANTHER" id="PTHR34297:SF3">
    <property type="entry name" value="ALKALINE SHOCK PROTEIN 23"/>
    <property type="match status" value="1"/>
</dbReference>
<evidence type="ECO:0000256" key="3">
    <source>
        <dbReference type="SAM" id="MobiDB-lite"/>
    </source>
</evidence>
<dbReference type="GeneID" id="33062287"/>
<reference evidence="4" key="2">
    <citation type="submission" date="2019-12" db="EMBL/GenBank/DDBJ databases">
        <title>SpeciesPrimer: A bioinformatics pipeline dedicated to the design of qPCR primers for the quantification of bacterial species.</title>
        <authorList>
            <person name="Dreier M."/>
            <person name="Berthoud H."/>
            <person name="Shani N."/>
            <person name="Wechsler D."/>
            <person name="Junier P."/>
        </authorList>
    </citation>
    <scope>NUCLEOTIDE SEQUENCE</scope>
    <source>
        <strain evidence="4">FAM13073</strain>
    </source>
</reference>
<dbReference type="EMBL" id="JADOFP010000001">
    <property type="protein sequence ID" value="MBF7114055.1"/>
    <property type="molecule type" value="Genomic_DNA"/>
</dbReference>
<evidence type="ECO:0000313" key="7">
    <source>
        <dbReference type="EMBL" id="WEA56651.1"/>
    </source>
</evidence>
<dbReference type="Proteomes" id="UP001214131">
    <property type="component" value="Chromosome"/>
</dbReference>
<organism evidence="5 9">
    <name type="scientific">Pediococcus pentosaceus</name>
    <dbReference type="NCBI Taxonomy" id="1255"/>
    <lineage>
        <taxon>Bacteria</taxon>
        <taxon>Bacillati</taxon>
        <taxon>Bacillota</taxon>
        <taxon>Bacilli</taxon>
        <taxon>Lactobacillales</taxon>
        <taxon>Lactobacillaceae</taxon>
        <taxon>Pediococcus</taxon>
    </lineage>
</organism>
<reference evidence="7 10" key="5">
    <citation type="submission" date="2023-02" db="EMBL/GenBank/DDBJ databases">
        <title>Comparative genomics and fermentation flavor characterization of five lactic acid bacteria reveal flavor biosynthesis metabolic pathways in fermented muskmelon puree.</title>
        <authorList>
            <person name="Yuan L."/>
            <person name="Li M."/>
            <person name="Xu X."/>
            <person name="Lao F."/>
            <person name="Wu J."/>
        </authorList>
    </citation>
    <scope>NUCLEOTIDE SEQUENCE [LARGE SCALE GENOMIC DNA]</scope>
    <source>
        <strain evidence="7 10">Ca-4</strain>
    </source>
</reference>
<dbReference type="PANTHER" id="PTHR34297">
    <property type="entry name" value="HYPOTHETICAL CYTOSOLIC PROTEIN-RELATED"/>
    <property type="match status" value="1"/>
</dbReference>
<evidence type="ECO:0000313" key="8">
    <source>
        <dbReference type="Proteomes" id="UP000472573"/>
    </source>
</evidence>
<feature type="region of interest" description="Disordered" evidence="3">
    <location>
        <begin position="119"/>
        <end position="138"/>
    </location>
</feature>
<dbReference type="Pfam" id="PF03780">
    <property type="entry name" value="Asp23"/>
    <property type="match status" value="1"/>
</dbReference>